<keyword evidence="1" id="KW-0812">Transmembrane</keyword>
<feature type="non-terminal residue" evidence="2">
    <location>
        <position position="48"/>
    </location>
</feature>
<keyword evidence="1" id="KW-0472">Membrane</keyword>
<dbReference type="AlphaFoldDB" id="X1JZL2"/>
<protein>
    <submittedName>
        <fullName evidence="2">Uncharacterized protein</fullName>
    </submittedName>
</protein>
<keyword evidence="1" id="KW-1133">Transmembrane helix</keyword>
<sequence>MIIETLKHALMITGFVFVMMLVIEYINVQTKGSWQNSLKKSRWIQYGL</sequence>
<accession>X1JZL2</accession>
<feature type="transmembrane region" description="Helical" evidence="1">
    <location>
        <begin position="6"/>
        <end position="26"/>
    </location>
</feature>
<organism evidence="2">
    <name type="scientific">marine sediment metagenome</name>
    <dbReference type="NCBI Taxonomy" id="412755"/>
    <lineage>
        <taxon>unclassified sequences</taxon>
        <taxon>metagenomes</taxon>
        <taxon>ecological metagenomes</taxon>
    </lineage>
</organism>
<proteinExistence type="predicted"/>
<comment type="caution">
    <text evidence="2">The sequence shown here is derived from an EMBL/GenBank/DDBJ whole genome shotgun (WGS) entry which is preliminary data.</text>
</comment>
<gene>
    <name evidence="2" type="ORF">S03H2_72402</name>
</gene>
<evidence type="ECO:0000313" key="2">
    <source>
        <dbReference type="EMBL" id="GAI00212.1"/>
    </source>
</evidence>
<name>X1JZL2_9ZZZZ</name>
<evidence type="ECO:0000256" key="1">
    <source>
        <dbReference type="SAM" id="Phobius"/>
    </source>
</evidence>
<reference evidence="2" key="1">
    <citation type="journal article" date="2014" name="Front. Microbiol.">
        <title>High frequency of phylogenetically diverse reductive dehalogenase-homologous genes in deep subseafloor sedimentary metagenomes.</title>
        <authorList>
            <person name="Kawai M."/>
            <person name="Futagami T."/>
            <person name="Toyoda A."/>
            <person name="Takaki Y."/>
            <person name="Nishi S."/>
            <person name="Hori S."/>
            <person name="Arai W."/>
            <person name="Tsubouchi T."/>
            <person name="Morono Y."/>
            <person name="Uchiyama I."/>
            <person name="Ito T."/>
            <person name="Fujiyama A."/>
            <person name="Inagaki F."/>
            <person name="Takami H."/>
        </authorList>
    </citation>
    <scope>NUCLEOTIDE SEQUENCE</scope>
    <source>
        <strain evidence="2">Expedition CK06-06</strain>
    </source>
</reference>
<dbReference type="EMBL" id="BARU01048925">
    <property type="protein sequence ID" value="GAI00212.1"/>
    <property type="molecule type" value="Genomic_DNA"/>
</dbReference>